<reference evidence="1 2" key="1">
    <citation type="journal article" date="2023" name="Science">
        <title>Complex scaffold remodeling in plant triterpene biosynthesis.</title>
        <authorList>
            <person name="De La Pena R."/>
            <person name="Hodgson H."/>
            <person name="Liu J.C."/>
            <person name="Stephenson M.J."/>
            <person name="Martin A.C."/>
            <person name="Owen C."/>
            <person name="Harkess A."/>
            <person name="Leebens-Mack J."/>
            <person name="Jimenez L.E."/>
            <person name="Osbourn A."/>
            <person name="Sattely E.S."/>
        </authorList>
    </citation>
    <scope>NUCLEOTIDE SEQUENCE [LARGE SCALE GENOMIC DNA]</scope>
    <source>
        <strain evidence="2">cv. JPN11</strain>
        <tissue evidence="1">Leaf</tissue>
    </source>
</reference>
<evidence type="ECO:0000313" key="2">
    <source>
        <dbReference type="Proteomes" id="UP001164539"/>
    </source>
</evidence>
<organism evidence="1 2">
    <name type="scientific">Melia azedarach</name>
    <name type="common">Chinaberry tree</name>
    <dbReference type="NCBI Taxonomy" id="155640"/>
    <lineage>
        <taxon>Eukaryota</taxon>
        <taxon>Viridiplantae</taxon>
        <taxon>Streptophyta</taxon>
        <taxon>Embryophyta</taxon>
        <taxon>Tracheophyta</taxon>
        <taxon>Spermatophyta</taxon>
        <taxon>Magnoliopsida</taxon>
        <taxon>eudicotyledons</taxon>
        <taxon>Gunneridae</taxon>
        <taxon>Pentapetalae</taxon>
        <taxon>rosids</taxon>
        <taxon>malvids</taxon>
        <taxon>Sapindales</taxon>
        <taxon>Meliaceae</taxon>
        <taxon>Melia</taxon>
    </lineage>
</organism>
<accession>A0ACC1YMY8</accession>
<gene>
    <name evidence="1" type="ORF">OWV82_004036</name>
</gene>
<proteinExistence type="predicted"/>
<dbReference type="EMBL" id="CM051395">
    <property type="protein sequence ID" value="KAJ4725122.1"/>
    <property type="molecule type" value="Genomic_DNA"/>
</dbReference>
<comment type="caution">
    <text evidence="1">The sequence shown here is derived from an EMBL/GenBank/DDBJ whole genome shotgun (WGS) entry which is preliminary data.</text>
</comment>
<evidence type="ECO:0000313" key="1">
    <source>
        <dbReference type="EMBL" id="KAJ4725122.1"/>
    </source>
</evidence>
<dbReference type="Proteomes" id="UP001164539">
    <property type="component" value="Chromosome 2"/>
</dbReference>
<protein>
    <submittedName>
        <fullName evidence="1">F-box protein</fullName>
    </submittedName>
</protein>
<name>A0ACC1YMY8_MELAZ</name>
<keyword evidence="2" id="KW-1185">Reference proteome</keyword>
<sequence length="239" mass="27738">MHFRVITSTSPLNPNCMVLATHLDALELFFCRPGDNKWTRICGDLQRRLGPYYCNDTIFYEDEFYVVDRIAELFRIDFGLSSAVKLTLERTYTTLFNYLVELNGDLLLVTRPKNVVTPPAGTRSITTHGEHFGDPLYYRTTVFRIFKMDWHEGKWVFDKIKNIGNNAILLGKHSSSSFPVDGGIANFQANCIYFIDDCEVTDRSKLPDIGAYNLETQRIEWLYEHSTVWTSPLNWFRVH</sequence>